<protein>
    <submittedName>
        <fullName evidence="3">NAD(P)-dependent dehydrogenase (Short-subunit alcohol dehydrogenase family)</fullName>
    </submittedName>
</protein>
<dbReference type="PRINTS" id="PR01397">
    <property type="entry name" value="DHBDHDRGNASE"/>
</dbReference>
<keyword evidence="4" id="KW-1185">Reference proteome</keyword>
<reference evidence="3 4" key="1">
    <citation type="submission" date="2018-11" db="EMBL/GenBank/DDBJ databases">
        <title>Genomic Encyclopedia of Type Strains, Phase IV (KMG-IV): sequencing the most valuable type-strain genomes for metagenomic binning, comparative biology and taxonomic classification.</title>
        <authorList>
            <person name="Goeker M."/>
        </authorList>
    </citation>
    <scope>NUCLEOTIDE SEQUENCE [LARGE SCALE GENOMIC DNA]</scope>
    <source>
        <strain evidence="3 4">DSM 5900</strain>
    </source>
</reference>
<proteinExistence type="inferred from homology"/>
<evidence type="ECO:0000313" key="4">
    <source>
        <dbReference type="Proteomes" id="UP000278222"/>
    </source>
</evidence>
<dbReference type="Proteomes" id="UP000278222">
    <property type="component" value="Unassembled WGS sequence"/>
</dbReference>
<name>A0A3N1MDE4_9PROT</name>
<comment type="similarity">
    <text evidence="1">Belongs to the short-chain dehydrogenases/reductases (SDR) family.</text>
</comment>
<dbReference type="EMBL" id="RJKX01000011">
    <property type="protein sequence ID" value="ROQ01309.1"/>
    <property type="molecule type" value="Genomic_DNA"/>
</dbReference>
<dbReference type="PANTHER" id="PTHR44196:SF4">
    <property type="entry name" value="SHORT CHAIN DEHYDROGENASE"/>
    <property type="match status" value="1"/>
</dbReference>
<evidence type="ECO:0000256" key="2">
    <source>
        <dbReference type="ARBA" id="ARBA00023002"/>
    </source>
</evidence>
<dbReference type="RefSeq" id="WP_245978154.1">
    <property type="nucleotide sequence ID" value="NZ_AP019700.1"/>
</dbReference>
<dbReference type="InterPro" id="IPR003560">
    <property type="entry name" value="DHB_DH"/>
</dbReference>
<dbReference type="InterPro" id="IPR002347">
    <property type="entry name" value="SDR_fam"/>
</dbReference>
<dbReference type="InterPro" id="IPR036291">
    <property type="entry name" value="NAD(P)-bd_dom_sf"/>
</dbReference>
<dbReference type="GO" id="GO:0008667">
    <property type="term" value="F:2,3-dihydro-2,3-dihydroxybenzoate dehydrogenase activity"/>
    <property type="evidence" value="ECO:0007669"/>
    <property type="project" value="InterPro"/>
</dbReference>
<dbReference type="GO" id="GO:0016020">
    <property type="term" value="C:membrane"/>
    <property type="evidence" value="ECO:0007669"/>
    <property type="project" value="TreeGrafter"/>
</dbReference>
<organism evidence="3 4">
    <name type="scientific">Stella humosa</name>
    <dbReference type="NCBI Taxonomy" id="94"/>
    <lineage>
        <taxon>Bacteria</taxon>
        <taxon>Pseudomonadati</taxon>
        <taxon>Pseudomonadota</taxon>
        <taxon>Alphaproteobacteria</taxon>
        <taxon>Rhodospirillales</taxon>
        <taxon>Stellaceae</taxon>
        <taxon>Stella</taxon>
    </lineage>
</organism>
<dbReference type="GO" id="GO:0019290">
    <property type="term" value="P:siderophore biosynthetic process"/>
    <property type="evidence" value="ECO:0007669"/>
    <property type="project" value="InterPro"/>
</dbReference>
<keyword evidence="2" id="KW-0560">Oxidoreductase</keyword>
<dbReference type="Gene3D" id="3.40.50.720">
    <property type="entry name" value="NAD(P)-binding Rossmann-like Domain"/>
    <property type="match status" value="1"/>
</dbReference>
<evidence type="ECO:0000256" key="1">
    <source>
        <dbReference type="ARBA" id="ARBA00006484"/>
    </source>
</evidence>
<dbReference type="Pfam" id="PF00106">
    <property type="entry name" value="adh_short"/>
    <property type="match status" value="1"/>
</dbReference>
<comment type="caution">
    <text evidence="3">The sequence shown here is derived from an EMBL/GenBank/DDBJ whole genome shotgun (WGS) entry which is preliminary data.</text>
</comment>
<dbReference type="SUPFAM" id="SSF51735">
    <property type="entry name" value="NAD(P)-binding Rossmann-fold domains"/>
    <property type="match status" value="1"/>
</dbReference>
<sequence length="224" mass="23422">MTGASRGLGAAAAVAIAAEGAHLILVARTVGGLEETDDAVRRAGGSATLVPLDLKEGERIDQLGAALHSRFGKLDMLVAAAGALGTLTPVGHIRPEHWADVMAVNLTANWRLIRSLDPLLRLSDAGRAVFVSCPEATGRDAYWAGYAVSKGGLETLVRLYAAELANTRVRANIFDPGAMRTGLRAAAFPGEDPTMVPSPDDAANAMLPMLMAAYPHQGERVVFA</sequence>
<evidence type="ECO:0000313" key="3">
    <source>
        <dbReference type="EMBL" id="ROQ01309.1"/>
    </source>
</evidence>
<dbReference type="PANTHER" id="PTHR44196">
    <property type="entry name" value="DEHYDROGENASE/REDUCTASE SDR FAMILY MEMBER 7B"/>
    <property type="match status" value="1"/>
</dbReference>
<accession>A0A3N1MDE4</accession>
<dbReference type="AlphaFoldDB" id="A0A3N1MDE4"/>
<gene>
    <name evidence="3" type="ORF">EDC65_0487</name>
</gene>